<reference evidence="1 2" key="1">
    <citation type="submission" date="2019-12" db="EMBL/GenBank/DDBJ databases">
        <authorList>
            <person name="Huq M.A."/>
        </authorList>
    </citation>
    <scope>NUCLEOTIDE SEQUENCE [LARGE SCALE GENOMIC DNA]</scope>
    <source>
        <strain evidence="1 2">MAH-34</strain>
    </source>
</reference>
<protein>
    <submittedName>
        <fullName evidence="1">Uncharacterized protein</fullName>
    </submittedName>
</protein>
<comment type="caution">
    <text evidence="1">The sequence shown here is derived from an EMBL/GenBank/DDBJ whole genome shotgun (WGS) entry which is preliminary data.</text>
</comment>
<organism evidence="1 2">
    <name type="scientific">Paenibacillus anseongense</name>
    <dbReference type="NCBI Taxonomy" id="2682845"/>
    <lineage>
        <taxon>Bacteria</taxon>
        <taxon>Bacillati</taxon>
        <taxon>Bacillota</taxon>
        <taxon>Bacilli</taxon>
        <taxon>Bacillales</taxon>
        <taxon>Paenibacillaceae</taxon>
        <taxon>Paenibacillus</taxon>
    </lineage>
</organism>
<accession>A0ABW9UNG5</accession>
<sequence length="191" mass="22371">MLKLEEINEYLFYEFAYDVTFSKSAVSETWPFKFKYLETFQLDHEILRIYEFSDEGDEYFFLDGPIPTYFKKEQMTIKELYNQLVGSRWISSQDPVELNRSIIGDESVPSVKERRNTLNLIAKDQTGLENFKIIEGLYFKKNGCYLGVILSEDDGRRFIISNGIIKDSILVQQNYSSWRALSIYIGGIIND</sequence>
<evidence type="ECO:0000313" key="1">
    <source>
        <dbReference type="EMBL" id="MVQ40075.1"/>
    </source>
</evidence>
<dbReference type="Proteomes" id="UP000467637">
    <property type="component" value="Unassembled WGS sequence"/>
</dbReference>
<proteinExistence type="predicted"/>
<keyword evidence="2" id="KW-1185">Reference proteome</keyword>
<dbReference type="RefSeq" id="WP_157326359.1">
    <property type="nucleotide sequence ID" value="NZ_WSEM01000039.1"/>
</dbReference>
<dbReference type="EMBL" id="WSEM01000039">
    <property type="protein sequence ID" value="MVQ40075.1"/>
    <property type="molecule type" value="Genomic_DNA"/>
</dbReference>
<gene>
    <name evidence="1" type="ORF">GON05_36405</name>
</gene>
<evidence type="ECO:0000313" key="2">
    <source>
        <dbReference type="Proteomes" id="UP000467637"/>
    </source>
</evidence>
<name>A0ABW9UNG5_9BACL</name>